<reference evidence="2 3" key="1">
    <citation type="journal article" date="2024" name="Commun. Biol.">
        <title>Comparative genomic analysis of thermophilic fungi reveals convergent evolutionary adaptations and gene losses.</title>
        <authorList>
            <person name="Steindorff A.S."/>
            <person name="Aguilar-Pontes M.V."/>
            <person name="Robinson A.J."/>
            <person name="Andreopoulos B."/>
            <person name="LaButti K."/>
            <person name="Kuo A."/>
            <person name="Mondo S."/>
            <person name="Riley R."/>
            <person name="Otillar R."/>
            <person name="Haridas S."/>
            <person name="Lipzen A."/>
            <person name="Grimwood J."/>
            <person name="Schmutz J."/>
            <person name="Clum A."/>
            <person name="Reid I.D."/>
            <person name="Moisan M.C."/>
            <person name="Butler G."/>
            <person name="Nguyen T.T.M."/>
            <person name="Dewar K."/>
            <person name="Conant G."/>
            <person name="Drula E."/>
            <person name="Henrissat B."/>
            <person name="Hansel C."/>
            <person name="Singer S."/>
            <person name="Hutchinson M.I."/>
            <person name="de Vries R.P."/>
            <person name="Natvig D.O."/>
            <person name="Powell A.J."/>
            <person name="Tsang A."/>
            <person name="Grigoriev I.V."/>
        </authorList>
    </citation>
    <scope>NUCLEOTIDE SEQUENCE [LARGE SCALE GENOMIC DNA]</scope>
    <source>
        <strain evidence="2 3">CBS 494.80</strain>
    </source>
</reference>
<evidence type="ECO:0000256" key="1">
    <source>
        <dbReference type="SAM" id="MobiDB-lite"/>
    </source>
</evidence>
<keyword evidence="3" id="KW-1185">Reference proteome</keyword>
<dbReference type="EMBL" id="JAZHXI010000012">
    <property type="protein sequence ID" value="KAL2065542.1"/>
    <property type="molecule type" value="Genomic_DNA"/>
</dbReference>
<organism evidence="2 3">
    <name type="scientific">Oculimacula yallundae</name>
    <dbReference type="NCBI Taxonomy" id="86028"/>
    <lineage>
        <taxon>Eukaryota</taxon>
        <taxon>Fungi</taxon>
        <taxon>Dikarya</taxon>
        <taxon>Ascomycota</taxon>
        <taxon>Pezizomycotina</taxon>
        <taxon>Leotiomycetes</taxon>
        <taxon>Helotiales</taxon>
        <taxon>Ploettnerulaceae</taxon>
        <taxon>Oculimacula</taxon>
    </lineage>
</organism>
<evidence type="ECO:0000313" key="3">
    <source>
        <dbReference type="Proteomes" id="UP001595075"/>
    </source>
</evidence>
<feature type="region of interest" description="Disordered" evidence="1">
    <location>
        <begin position="58"/>
        <end position="78"/>
    </location>
</feature>
<gene>
    <name evidence="2" type="ORF">VTL71DRAFT_3212</name>
</gene>
<evidence type="ECO:0000313" key="2">
    <source>
        <dbReference type="EMBL" id="KAL2065542.1"/>
    </source>
</evidence>
<comment type="caution">
    <text evidence="2">The sequence shown here is derived from an EMBL/GenBank/DDBJ whole genome shotgun (WGS) entry which is preliminary data.</text>
</comment>
<accession>A0ABR4C6H3</accession>
<sequence>MNDPAPLLGFTANSVHPRPLLQHSDLSDCSLPFPLSLARTRSRFAFYKYSLVVQPLSRTKTNPLNTKSSPQVDSAPLR</sequence>
<proteinExistence type="predicted"/>
<feature type="compositionally biased region" description="Polar residues" evidence="1">
    <location>
        <begin position="58"/>
        <end position="72"/>
    </location>
</feature>
<dbReference type="Proteomes" id="UP001595075">
    <property type="component" value="Unassembled WGS sequence"/>
</dbReference>
<name>A0ABR4C6H3_9HELO</name>
<protein>
    <submittedName>
        <fullName evidence="2">Uncharacterized protein</fullName>
    </submittedName>
</protein>